<dbReference type="EMBL" id="KN834585">
    <property type="protein sequence ID" value="KIK10547.1"/>
    <property type="molecule type" value="Genomic_DNA"/>
</dbReference>
<gene>
    <name evidence="2" type="ORF">PISMIDRAFT_20291</name>
</gene>
<reference evidence="2 3" key="1">
    <citation type="submission" date="2014-04" db="EMBL/GenBank/DDBJ databases">
        <authorList>
            <consortium name="DOE Joint Genome Institute"/>
            <person name="Kuo A."/>
            <person name="Kohler A."/>
            <person name="Costa M.D."/>
            <person name="Nagy L.G."/>
            <person name="Floudas D."/>
            <person name="Copeland A."/>
            <person name="Barry K.W."/>
            <person name="Cichocki N."/>
            <person name="Veneault-Fourrey C."/>
            <person name="LaButti K."/>
            <person name="Lindquist E.A."/>
            <person name="Lipzen A."/>
            <person name="Lundell T."/>
            <person name="Morin E."/>
            <person name="Murat C."/>
            <person name="Sun H."/>
            <person name="Tunlid A."/>
            <person name="Henrissat B."/>
            <person name="Grigoriev I.V."/>
            <person name="Hibbett D.S."/>
            <person name="Martin F."/>
            <person name="Nordberg H.P."/>
            <person name="Cantor M.N."/>
            <person name="Hua S.X."/>
        </authorList>
    </citation>
    <scope>NUCLEOTIDE SEQUENCE [LARGE SCALE GENOMIC DNA]</scope>
    <source>
        <strain evidence="2 3">441</strain>
    </source>
</reference>
<evidence type="ECO:0000256" key="1">
    <source>
        <dbReference type="SAM" id="MobiDB-lite"/>
    </source>
</evidence>
<evidence type="ECO:0000313" key="2">
    <source>
        <dbReference type="EMBL" id="KIK10547.1"/>
    </source>
</evidence>
<feature type="region of interest" description="Disordered" evidence="1">
    <location>
        <begin position="1"/>
        <end position="83"/>
    </location>
</feature>
<organism evidence="2 3">
    <name type="scientific">Pisolithus microcarpus 441</name>
    <dbReference type="NCBI Taxonomy" id="765257"/>
    <lineage>
        <taxon>Eukaryota</taxon>
        <taxon>Fungi</taxon>
        <taxon>Dikarya</taxon>
        <taxon>Basidiomycota</taxon>
        <taxon>Agaricomycotina</taxon>
        <taxon>Agaricomycetes</taxon>
        <taxon>Agaricomycetidae</taxon>
        <taxon>Boletales</taxon>
        <taxon>Sclerodermatineae</taxon>
        <taxon>Pisolithaceae</taxon>
        <taxon>Pisolithus</taxon>
    </lineage>
</organism>
<keyword evidence="3" id="KW-1185">Reference proteome</keyword>
<protein>
    <submittedName>
        <fullName evidence="2">Uncharacterized protein</fullName>
    </submittedName>
</protein>
<dbReference type="AlphaFoldDB" id="A0A0C9YJM1"/>
<reference evidence="3" key="2">
    <citation type="submission" date="2015-01" db="EMBL/GenBank/DDBJ databases">
        <title>Evolutionary Origins and Diversification of the Mycorrhizal Mutualists.</title>
        <authorList>
            <consortium name="DOE Joint Genome Institute"/>
            <consortium name="Mycorrhizal Genomics Consortium"/>
            <person name="Kohler A."/>
            <person name="Kuo A."/>
            <person name="Nagy L.G."/>
            <person name="Floudas D."/>
            <person name="Copeland A."/>
            <person name="Barry K.W."/>
            <person name="Cichocki N."/>
            <person name="Veneault-Fourrey C."/>
            <person name="LaButti K."/>
            <person name="Lindquist E.A."/>
            <person name="Lipzen A."/>
            <person name="Lundell T."/>
            <person name="Morin E."/>
            <person name="Murat C."/>
            <person name="Riley R."/>
            <person name="Ohm R."/>
            <person name="Sun H."/>
            <person name="Tunlid A."/>
            <person name="Henrissat B."/>
            <person name="Grigoriev I.V."/>
            <person name="Hibbett D.S."/>
            <person name="Martin F."/>
        </authorList>
    </citation>
    <scope>NUCLEOTIDE SEQUENCE [LARGE SCALE GENOMIC DNA]</scope>
    <source>
        <strain evidence="3">441</strain>
    </source>
</reference>
<proteinExistence type="predicted"/>
<accession>A0A0C9YJM1</accession>
<dbReference type="Proteomes" id="UP000054018">
    <property type="component" value="Unassembled WGS sequence"/>
</dbReference>
<dbReference type="OrthoDB" id="10584627at2759"/>
<evidence type="ECO:0000313" key="3">
    <source>
        <dbReference type="Proteomes" id="UP000054018"/>
    </source>
</evidence>
<sequence length="83" mass="8855">MEITTNASPKVPAILQDETMKSPSILSNDDAPMQSPPAAFDMSDKMEESATASPHAPSPRSPQPEEGPSIMVRPFQGPHLALN</sequence>
<dbReference type="HOGENOM" id="CLU_2543455_0_0_1"/>
<name>A0A0C9YJM1_9AGAM</name>